<evidence type="ECO:0000313" key="3">
    <source>
        <dbReference type="EMBL" id="KIS67626.1"/>
    </source>
</evidence>
<name>A0A0D1DV76_MYCMD</name>
<accession>A0A0D1DV76</accession>
<feature type="transmembrane region" description="Helical" evidence="2">
    <location>
        <begin position="195"/>
        <end position="217"/>
    </location>
</feature>
<evidence type="ECO:0000313" key="4">
    <source>
        <dbReference type="Proteomes" id="UP000000561"/>
    </source>
</evidence>
<feature type="region of interest" description="Disordered" evidence="1">
    <location>
        <begin position="494"/>
        <end position="518"/>
    </location>
</feature>
<dbReference type="OMA" id="CINLAIF"/>
<reference evidence="3 4" key="1">
    <citation type="journal article" date="2006" name="Nature">
        <title>Insights from the genome of the biotrophic fungal plant pathogen Ustilago maydis.</title>
        <authorList>
            <person name="Kamper J."/>
            <person name="Kahmann R."/>
            <person name="Bolker M."/>
            <person name="Ma L.J."/>
            <person name="Brefort T."/>
            <person name="Saville B.J."/>
            <person name="Banuett F."/>
            <person name="Kronstad J.W."/>
            <person name="Gold S.E."/>
            <person name="Muller O."/>
            <person name="Perlin M.H."/>
            <person name="Wosten H.A."/>
            <person name="de Vries R."/>
            <person name="Ruiz-Herrera J."/>
            <person name="Reynaga-Pena C.G."/>
            <person name="Snetselaar K."/>
            <person name="McCann M."/>
            <person name="Perez-Martin J."/>
            <person name="Feldbrugge M."/>
            <person name="Basse C.W."/>
            <person name="Steinberg G."/>
            <person name="Ibeas J.I."/>
            <person name="Holloman W."/>
            <person name="Guzman P."/>
            <person name="Farman M."/>
            <person name="Stajich J.E."/>
            <person name="Sentandreu R."/>
            <person name="Gonzalez-Prieto J.M."/>
            <person name="Kennell J.C."/>
            <person name="Molina L."/>
            <person name="Schirawski J."/>
            <person name="Mendoza-Mendoza A."/>
            <person name="Greilinger D."/>
            <person name="Munch K."/>
            <person name="Rossel N."/>
            <person name="Scherer M."/>
            <person name="Vranes M."/>
            <person name="Ladendorf O."/>
            <person name="Vincon V."/>
            <person name="Fuchs U."/>
            <person name="Sandrock B."/>
            <person name="Meng S."/>
            <person name="Ho E.C."/>
            <person name="Cahill M.J."/>
            <person name="Boyce K.J."/>
            <person name="Klose J."/>
            <person name="Klosterman S.J."/>
            <person name="Deelstra H.J."/>
            <person name="Ortiz-Castellanos L."/>
            <person name="Li W."/>
            <person name="Sanchez-Alonso P."/>
            <person name="Schreier P.H."/>
            <person name="Hauser-Hahn I."/>
            <person name="Vaupel M."/>
            <person name="Koopmann E."/>
            <person name="Friedrich G."/>
            <person name="Voss H."/>
            <person name="Schluter T."/>
            <person name="Margolis J."/>
            <person name="Platt D."/>
            <person name="Swimmer C."/>
            <person name="Gnirke A."/>
            <person name="Chen F."/>
            <person name="Vysotskaia V."/>
            <person name="Mannhaupt G."/>
            <person name="Guldener U."/>
            <person name="Munsterkotter M."/>
            <person name="Haase D."/>
            <person name="Oesterheld M."/>
            <person name="Mewes H.W."/>
            <person name="Mauceli E.W."/>
            <person name="DeCaprio D."/>
            <person name="Wade C.M."/>
            <person name="Butler J."/>
            <person name="Young S."/>
            <person name="Jaffe D.B."/>
            <person name="Calvo S."/>
            <person name="Nusbaum C."/>
            <person name="Galagan J."/>
            <person name="Birren B.W."/>
        </authorList>
    </citation>
    <scope>NUCLEOTIDE SEQUENCE [LARGE SCALE GENOMIC DNA]</scope>
    <source>
        <strain evidence="4">DSM 14603 / FGSC 9021 / UM521</strain>
    </source>
</reference>
<dbReference type="RefSeq" id="XP_011390627.1">
    <property type="nucleotide sequence ID" value="XM_011392325.1"/>
</dbReference>
<protein>
    <submittedName>
        <fullName evidence="3">Dik6 virulence factor</fullName>
    </submittedName>
</protein>
<evidence type="ECO:0000256" key="2">
    <source>
        <dbReference type="SAM" id="Phobius"/>
    </source>
</evidence>
<feature type="transmembrane region" description="Helical" evidence="2">
    <location>
        <begin position="361"/>
        <end position="386"/>
    </location>
</feature>
<dbReference type="VEuPathDB" id="FungiDB:UMAG_04130"/>
<dbReference type="eggNOG" id="ENOG502TMBQ">
    <property type="taxonomic scope" value="Eukaryota"/>
</dbReference>
<feature type="transmembrane region" description="Helical" evidence="2">
    <location>
        <begin position="282"/>
        <end position="305"/>
    </location>
</feature>
<dbReference type="InParanoid" id="A0A0D1DV76"/>
<organism evidence="3 4">
    <name type="scientific">Mycosarcoma maydis</name>
    <name type="common">Corn smut fungus</name>
    <name type="synonym">Ustilago maydis</name>
    <dbReference type="NCBI Taxonomy" id="5270"/>
    <lineage>
        <taxon>Eukaryota</taxon>
        <taxon>Fungi</taxon>
        <taxon>Dikarya</taxon>
        <taxon>Basidiomycota</taxon>
        <taxon>Ustilaginomycotina</taxon>
        <taxon>Ustilaginomycetes</taxon>
        <taxon>Ustilaginales</taxon>
        <taxon>Ustilaginaceae</taxon>
        <taxon>Mycosarcoma</taxon>
    </lineage>
</organism>
<dbReference type="GeneID" id="23564398"/>
<dbReference type="Proteomes" id="UP000000561">
    <property type="component" value="Chromosome 12"/>
</dbReference>
<feature type="transmembrane region" description="Helical" evidence="2">
    <location>
        <begin position="398"/>
        <end position="423"/>
    </location>
</feature>
<dbReference type="AlphaFoldDB" id="A0A0D1DV76"/>
<keyword evidence="2" id="KW-0812">Transmembrane</keyword>
<evidence type="ECO:0000256" key="1">
    <source>
        <dbReference type="SAM" id="MobiDB-lite"/>
    </source>
</evidence>
<keyword evidence="2" id="KW-1133">Transmembrane helix</keyword>
<dbReference type="KEGG" id="uma:UMAG_04130"/>
<keyword evidence="2" id="KW-0472">Membrane</keyword>
<sequence>MAAATIADLDAPERIPSLLHSIDPNSMIFLHRGQTRLQLAKALSTVVYAPLPHSSRIWLVASEFEVILTFLVCAIMLYKKRALGHFWIFTKRTSQNGSFVVSNAVFTLVLGVASYLFAWDSLAMIISSFSFANISTMQWWCVIPLPWLPLVVSAYISIHGFTVGCSPRSPLSVINSHAGTAHKRWYYVPIGKSPIILNTLLVLPCVLFTISSIALVAMSCNTFFRAKAFAHHHLSPDLLHQMQDSAAGHPTSLPNPDDLASDELVWLARNVAARYMDVHRYVCINLAIFAAAAISIFIPCIGYGIPNVVHLVDHACSRYPQPLPASCKSFPRKLWFLVTKGKPVSSHSTTHLNLGSWKMTILAVIYVSILVVCVPLFGFIPIFIICDTFPHRVQTGNLVPPILHAVLAASIITILSCTFVALFCCVSTLDPLFRAAIGLNMLRTHVPIDIHVEVHQSRAEEHDLTLSPTFVSKDPTMQASRKTSLKIKTLTTMPSNSTLSSMSKPSTLSGSSDQTFKG</sequence>
<proteinExistence type="predicted"/>
<dbReference type="EMBL" id="CM003151">
    <property type="protein sequence ID" value="KIS67626.1"/>
    <property type="molecule type" value="Genomic_DNA"/>
</dbReference>
<feature type="transmembrane region" description="Helical" evidence="2">
    <location>
        <begin position="99"/>
        <end position="118"/>
    </location>
</feature>
<gene>
    <name evidence="3" type="ORF">UMAG_04130</name>
</gene>
<feature type="transmembrane region" description="Helical" evidence="2">
    <location>
        <begin position="57"/>
        <end position="78"/>
    </location>
</feature>
<dbReference type="OrthoDB" id="2555114at2759"/>
<keyword evidence="4" id="KW-1185">Reference proteome</keyword>